<protein>
    <submittedName>
        <fullName evidence="1">Uncharacterized protein</fullName>
    </submittedName>
</protein>
<sequence>MEDFNFSAIEHLQYCYNKLFLLTVKDKKNLLVYEHVYAEYVKSKNFAVFELNFTKIYFVRFVTRVYKIETLRKQDKKKGLNKFQFQGIHFYINYPIENVPIDSLKRLCGAREKKKQKRKIKK</sequence>
<evidence type="ECO:0000313" key="2">
    <source>
        <dbReference type="Proteomes" id="UP000276133"/>
    </source>
</evidence>
<dbReference type="Proteomes" id="UP000276133">
    <property type="component" value="Unassembled WGS sequence"/>
</dbReference>
<gene>
    <name evidence="1" type="ORF">BpHYR1_040890</name>
</gene>
<evidence type="ECO:0000313" key="1">
    <source>
        <dbReference type="EMBL" id="RNA26330.1"/>
    </source>
</evidence>
<organism evidence="1 2">
    <name type="scientific">Brachionus plicatilis</name>
    <name type="common">Marine rotifer</name>
    <name type="synonym">Brachionus muelleri</name>
    <dbReference type="NCBI Taxonomy" id="10195"/>
    <lineage>
        <taxon>Eukaryota</taxon>
        <taxon>Metazoa</taxon>
        <taxon>Spiralia</taxon>
        <taxon>Gnathifera</taxon>
        <taxon>Rotifera</taxon>
        <taxon>Eurotatoria</taxon>
        <taxon>Monogononta</taxon>
        <taxon>Pseudotrocha</taxon>
        <taxon>Ploima</taxon>
        <taxon>Brachionidae</taxon>
        <taxon>Brachionus</taxon>
    </lineage>
</organism>
<name>A0A3M7RSD8_BRAPC</name>
<accession>A0A3M7RSD8</accession>
<proteinExistence type="predicted"/>
<keyword evidence="2" id="KW-1185">Reference proteome</keyword>
<dbReference type="EMBL" id="REGN01002758">
    <property type="protein sequence ID" value="RNA26330.1"/>
    <property type="molecule type" value="Genomic_DNA"/>
</dbReference>
<dbReference type="AlphaFoldDB" id="A0A3M7RSD8"/>
<comment type="caution">
    <text evidence="1">The sequence shown here is derived from an EMBL/GenBank/DDBJ whole genome shotgun (WGS) entry which is preliminary data.</text>
</comment>
<reference evidence="1 2" key="1">
    <citation type="journal article" date="2018" name="Sci. Rep.">
        <title>Genomic signatures of local adaptation to the degree of environmental predictability in rotifers.</title>
        <authorList>
            <person name="Franch-Gras L."/>
            <person name="Hahn C."/>
            <person name="Garcia-Roger E.M."/>
            <person name="Carmona M.J."/>
            <person name="Serra M."/>
            <person name="Gomez A."/>
        </authorList>
    </citation>
    <scope>NUCLEOTIDE SEQUENCE [LARGE SCALE GENOMIC DNA]</scope>
    <source>
        <strain evidence="1">HYR1</strain>
    </source>
</reference>